<dbReference type="KEGG" id="cgle:NCTC11432_04274"/>
<dbReference type="Proteomes" id="UP000279227">
    <property type="component" value="Chromosome"/>
</dbReference>
<evidence type="ECO:0000313" key="1">
    <source>
        <dbReference type="EMBL" id="VEE10650.1"/>
    </source>
</evidence>
<gene>
    <name evidence="1" type="ORF">NCTC11432_04274</name>
</gene>
<dbReference type="RefSeq" id="WP_002984661.1">
    <property type="nucleotide sequence ID" value="NZ_CP068486.1"/>
</dbReference>
<reference evidence="1 2" key="1">
    <citation type="submission" date="2018-12" db="EMBL/GenBank/DDBJ databases">
        <authorList>
            <consortium name="Pathogen Informatics"/>
        </authorList>
    </citation>
    <scope>NUCLEOTIDE SEQUENCE [LARGE SCALE GENOMIC DNA]</scope>
    <source>
        <strain evidence="1 2">NCTC11432</strain>
    </source>
</reference>
<name>A0A3S4NXF3_CHRGE</name>
<dbReference type="GeneID" id="93023819"/>
<dbReference type="AlphaFoldDB" id="A0A3S4NXF3"/>
<organism evidence="1 2">
    <name type="scientific">Chryseobacterium gleum</name>
    <name type="common">Flavobacterium gleum</name>
    <dbReference type="NCBI Taxonomy" id="250"/>
    <lineage>
        <taxon>Bacteria</taxon>
        <taxon>Pseudomonadati</taxon>
        <taxon>Bacteroidota</taxon>
        <taxon>Flavobacteriia</taxon>
        <taxon>Flavobacteriales</taxon>
        <taxon>Weeksellaceae</taxon>
        <taxon>Chryseobacterium group</taxon>
        <taxon>Chryseobacterium</taxon>
    </lineage>
</organism>
<dbReference type="OrthoDB" id="2972467at2"/>
<evidence type="ECO:0000313" key="2">
    <source>
        <dbReference type="Proteomes" id="UP000279227"/>
    </source>
</evidence>
<accession>A0A3S4NXF3</accession>
<protein>
    <submittedName>
        <fullName evidence="1">Uncharacterized protein</fullName>
    </submittedName>
</protein>
<dbReference type="EMBL" id="LR134289">
    <property type="protein sequence ID" value="VEE10650.1"/>
    <property type="molecule type" value="Genomic_DNA"/>
</dbReference>
<sequence>MLQSQETSESRANKGSKTVSLMIGNGKAHPYYNDKNNMISALSHEGGKIGHLTVNPDDINISKLDLAKEHIKIYEYQMASPLFK</sequence>
<dbReference type="STRING" id="525257.HMPREF0204_11434"/>
<proteinExistence type="predicted"/>